<name>D2VXM6_NAEGR</name>
<proteinExistence type="predicted"/>
<dbReference type="InParanoid" id="D2VXM6"/>
<dbReference type="AlphaFoldDB" id="D2VXM6"/>
<organism evidence="3">
    <name type="scientific">Naegleria gruberi</name>
    <name type="common">Amoeba</name>
    <dbReference type="NCBI Taxonomy" id="5762"/>
    <lineage>
        <taxon>Eukaryota</taxon>
        <taxon>Discoba</taxon>
        <taxon>Heterolobosea</taxon>
        <taxon>Tetramitia</taxon>
        <taxon>Eutetramitia</taxon>
        <taxon>Vahlkampfiidae</taxon>
        <taxon>Naegleria</taxon>
    </lineage>
</organism>
<dbReference type="EMBL" id="GG738907">
    <property type="protein sequence ID" value="EFC38468.1"/>
    <property type="molecule type" value="Genomic_DNA"/>
</dbReference>
<sequence length="257" mass="29972">MFDWIRFIWALIVIYLFKGKENIIQTKAELAKQEHFPKKKKQEEQVSHHHAEDVYHEIVPSHKHVTHYLVTPFDLDWNLHMNNAQYLTAMELGRVSYFLTTGLQTRARKLKVNPLLMGVSFQFRKDVGCFTNIKLETQVISYDDKFMYFEQTLSTGKHQHIGRGIARVGFAQRGKGLLSSQDWIKLLPTNSKSEEEMKLAEAMHLDKQIEKAKTFLREDQSQTVSVDEHAQASMAKEVLKRLERVKTFAAHDLTLKE</sequence>
<dbReference type="PANTHER" id="PTHR12475:SF4">
    <property type="entry name" value="PROTEIN THEM6"/>
    <property type="match status" value="1"/>
</dbReference>
<reference evidence="2 3" key="1">
    <citation type="journal article" date="2010" name="Cell">
        <title>The genome of Naegleria gruberi illuminates early eukaryotic versatility.</title>
        <authorList>
            <person name="Fritz-Laylin L.K."/>
            <person name="Prochnik S.E."/>
            <person name="Ginger M.L."/>
            <person name="Dacks J.B."/>
            <person name="Carpenter M.L."/>
            <person name="Field M.C."/>
            <person name="Kuo A."/>
            <person name="Paredez A."/>
            <person name="Chapman J."/>
            <person name="Pham J."/>
            <person name="Shu S."/>
            <person name="Neupane R."/>
            <person name="Cipriano M."/>
            <person name="Mancuso J."/>
            <person name="Tu H."/>
            <person name="Salamov A."/>
            <person name="Lindquist E."/>
            <person name="Shapiro H."/>
            <person name="Lucas S."/>
            <person name="Grigoriev I.V."/>
            <person name="Cande W.Z."/>
            <person name="Fulton C."/>
            <person name="Rokhsar D.S."/>
            <person name="Dawson S.C."/>
        </authorList>
    </citation>
    <scope>NUCLEOTIDE SEQUENCE [LARGE SCALE GENOMIC DNA]</scope>
    <source>
        <strain evidence="2 3">NEG-M</strain>
    </source>
</reference>
<dbReference type="Gene3D" id="3.10.129.10">
    <property type="entry name" value="Hotdog Thioesterase"/>
    <property type="match status" value="1"/>
</dbReference>
<dbReference type="OMA" id="CKHITHY"/>
<keyword evidence="1" id="KW-0732">Signal</keyword>
<dbReference type="Proteomes" id="UP000006671">
    <property type="component" value="Unassembled WGS sequence"/>
</dbReference>
<dbReference type="SUPFAM" id="SSF54637">
    <property type="entry name" value="Thioesterase/thiol ester dehydrase-isomerase"/>
    <property type="match status" value="1"/>
</dbReference>
<gene>
    <name evidence="2" type="ORF">NAEGRDRAFT_53060</name>
</gene>
<evidence type="ECO:0000313" key="2">
    <source>
        <dbReference type="EMBL" id="EFC38468.1"/>
    </source>
</evidence>
<dbReference type="InterPro" id="IPR029069">
    <property type="entry name" value="HotDog_dom_sf"/>
</dbReference>
<dbReference type="CDD" id="cd00586">
    <property type="entry name" value="4HBT"/>
    <property type="match status" value="1"/>
</dbReference>
<accession>D2VXM6</accession>
<evidence type="ECO:0000313" key="3">
    <source>
        <dbReference type="Proteomes" id="UP000006671"/>
    </source>
</evidence>
<dbReference type="RefSeq" id="XP_002671212.1">
    <property type="nucleotide sequence ID" value="XM_002671166.1"/>
</dbReference>
<dbReference type="OrthoDB" id="265761at2759"/>
<dbReference type="GeneID" id="8853903"/>
<feature type="chain" id="PRO_5003038870" evidence="1">
    <location>
        <begin position="20"/>
        <end position="257"/>
    </location>
</feature>
<dbReference type="InterPro" id="IPR051490">
    <property type="entry name" value="THEM6_lcsJ_thioesterase"/>
</dbReference>
<dbReference type="Pfam" id="PF13279">
    <property type="entry name" value="4HBT_2"/>
    <property type="match status" value="1"/>
</dbReference>
<feature type="signal peptide" evidence="1">
    <location>
        <begin position="1"/>
        <end position="19"/>
    </location>
</feature>
<dbReference type="VEuPathDB" id="AmoebaDB:NAEGRDRAFT_53060"/>
<evidence type="ECO:0000256" key="1">
    <source>
        <dbReference type="SAM" id="SignalP"/>
    </source>
</evidence>
<protein>
    <submittedName>
        <fullName evidence="2">Predicted protein</fullName>
    </submittedName>
</protein>
<dbReference type="KEGG" id="ngr:NAEGRDRAFT_53060"/>
<keyword evidence="3" id="KW-1185">Reference proteome</keyword>
<dbReference type="PANTHER" id="PTHR12475">
    <property type="match status" value="1"/>
</dbReference>